<dbReference type="InterPro" id="IPR044911">
    <property type="entry name" value="V-type_ATPase_csu/dsu_dom_3"/>
</dbReference>
<evidence type="ECO:0000256" key="1">
    <source>
        <dbReference type="ARBA" id="ARBA00022448"/>
    </source>
</evidence>
<dbReference type="Gene3D" id="1.10.132.50">
    <property type="entry name" value="ATP synthase (C/AC39) subunit, domain 3"/>
    <property type="match status" value="3"/>
</dbReference>
<organism evidence="3 4">
    <name type="scientific">Kandleria vitulina DSM 20405</name>
    <dbReference type="NCBI Taxonomy" id="1410657"/>
    <lineage>
        <taxon>Bacteria</taxon>
        <taxon>Bacillati</taxon>
        <taxon>Bacillota</taxon>
        <taxon>Erysipelotrichia</taxon>
        <taxon>Erysipelotrichales</taxon>
        <taxon>Coprobacillaceae</taxon>
        <taxon>Kandleria</taxon>
    </lineage>
</organism>
<dbReference type="InterPro" id="IPR050873">
    <property type="entry name" value="V-ATPase_V0D/AC39_subunit"/>
</dbReference>
<dbReference type="InterPro" id="IPR002843">
    <property type="entry name" value="ATPase_V0-cplx_csu/dsu"/>
</dbReference>
<dbReference type="PATRIC" id="fig|1410657.5.peg.469"/>
<dbReference type="RefSeq" id="WP_029069921.1">
    <property type="nucleotide sequence ID" value="NZ_JNKN01000018.1"/>
</dbReference>
<dbReference type="PANTHER" id="PTHR38682:SF1">
    <property type="entry name" value="V-TYPE ATP SYNTHASE SUBUNIT C"/>
    <property type="match status" value="1"/>
</dbReference>
<dbReference type="SUPFAM" id="SSF103486">
    <property type="entry name" value="V-type ATP synthase subunit C"/>
    <property type="match status" value="1"/>
</dbReference>
<dbReference type="Proteomes" id="UP000051841">
    <property type="component" value="Unassembled WGS sequence"/>
</dbReference>
<keyword evidence="2" id="KW-0406">Ion transport</keyword>
<gene>
    <name evidence="3" type="ORF">IV49_GL000441</name>
</gene>
<dbReference type="Pfam" id="PF01992">
    <property type="entry name" value="vATP-synt_AC39"/>
    <property type="match status" value="1"/>
</dbReference>
<comment type="caution">
    <text evidence="3">The sequence shown here is derived from an EMBL/GenBank/DDBJ whole genome shotgun (WGS) entry which is preliminary data.</text>
</comment>
<keyword evidence="4" id="KW-1185">Reference proteome</keyword>
<name>A0A0R2HCF7_9FIRM</name>
<dbReference type="PANTHER" id="PTHR38682">
    <property type="entry name" value="V-TYPE ATP SYNTHASE SUBUNIT C"/>
    <property type="match status" value="1"/>
</dbReference>
<dbReference type="AlphaFoldDB" id="A0A0R2HCF7"/>
<accession>A0A0R2HCF7</accession>
<evidence type="ECO:0000256" key="2">
    <source>
        <dbReference type="ARBA" id="ARBA00023065"/>
    </source>
</evidence>
<sequence>MGFSSNAVLAKARSMYSHRMTPAKYEELIHKGSVAEIVSFLKNEPSYQDVLEEIKETNVHRGRIESLLNEQAFIETTKMLRYVPKKKQEFYKLSVIKEEIHLIIDKVRLIDSEVNDSYDLNIPSYLAQCASFDLYGLIAIDDYATLCQYMKRTPFYKVLKKNIPEDGEKVDINIMEYDFKKAYYDHVVGVIKKEFKGKKQKDLLTIVYTEIELENISKIYRLKKYFNVTEEQIRGCLITDYCRLSDSMMDMLIKAKDAEDMLKKLSSSSYKFYVDEKDFVYIEYYAEKIKYHLAKRYMRFSTDPSLVYMTYAIVHRIEINNLIHIIEGIRYGESAERIKAMLIY</sequence>
<proteinExistence type="predicted"/>
<keyword evidence="1" id="KW-0813">Transport</keyword>
<reference evidence="3 4" key="1">
    <citation type="journal article" date="2015" name="Genome Announc.">
        <title>Expanding the biotechnology potential of lactobacilli through comparative genomics of 213 strains and associated genera.</title>
        <authorList>
            <person name="Sun Z."/>
            <person name="Harris H.M."/>
            <person name="McCann A."/>
            <person name="Guo C."/>
            <person name="Argimon S."/>
            <person name="Zhang W."/>
            <person name="Yang X."/>
            <person name="Jeffery I.B."/>
            <person name="Cooney J.C."/>
            <person name="Kagawa T.F."/>
            <person name="Liu W."/>
            <person name="Song Y."/>
            <person name="Salvetti E."/>
            <person name="Wrobel A."/>
            <person name="Rasinkangas P."/>
            <person name="Parkhill J."/>
            <person name="Rea M.C."/>
            <person name="O'Sullivan O."/>
            <person name="Ritari J."/>
            <person name="Douillard F.P."/>
            <person name="Paul Ross R."/>
            <person name="Yang R."/>
            <person name="Briner A.E."/>
            <person name="Felis G.E."/>
            <person name="de Vos W.M."/>
            <person name="Barrangou R."/>
            <person name="Klaenhammer T.R."/>
            <person name="Caufield P.W."/>
            <person name="Cui Y."/>
            <person name="Zhang H."/>
            <person name="O'Toole P.W."/>
        </authorList>
    </citation>
    <scope>NUCLEOTIDE SEQUENCE [LARGE SCALE GENOMIC DNA]</scope>
    <source>
        <strain evidence="3 4">DSM 20405</strain>
    </source>
</reference>
<evidence type="ECO:0000313" key="3">
    <source>
        <dbReference type="EMBL" id="KRN50091.1"/>
    </source>
</evidence>
<dbReference type="InterPro" id="IPR036079">
    <property type="entry name" value="ATPase_csu/dsu_sf"/>
</dbReference>
<protein>
    <submittedName>
        <fullName evidence="3">Uncharacterized protein</fullName>
    </submittedName>
</protein>
<dbReference type="EMBL" id="JQBL01000014">
    <property type="protein sequence ID" value="KRN50091.1"/>
    <property type="molecule type" value="Genomic_DNA"/>
</dbReference>
<evidence type="ECO:0000313" key="4">
    <source>
        <dbReference type="Proteomes" id="UP000051841"/>
    </source>
</evidence>
<dbReference type="GO" id="GO:0046961">
    <property type="term" value="F:proton-transporting ATPase activity, rotational mechanism"/>
    <property type="evidence" value="ECO:0007669"/>
    <property type="project" value="InterPro"/>
</dbReference>